<dbReference type="Proteomes" id="UP000254920">
    <property type="component" value="Unassembled WGS sequence"/>
</dbReference>
<evidence type="ECO:0000313" key="2">
    <source>
        <dbReference type="Proteomes" id="UP000254920"/>
    </source>
</evidence>
<gene>
    <name evidence="1" type="ORF">NCTC12475_00143</name>
</gene>
<name>A0A381DGX8_9BACT</name>
<reference evidence="1 2" key="1">
    <citation type="submission" date="2018-06" db="EMBL/GenBank/DDBJ databases">
        <authorList>
            <consortium name="Pathogen Informatics"/>
            <person name="Doyle S."/>
        </authorList>
    </citation>
    <scope>NUCLEOTIDE SEQUENCE [LARGE SCALE GENOMIC DNA]</scope>
    <source>
        <strain evidence="1 2">NCTC12475</strain>
    </source>
</reference>
<protein>
    <submittedName>
        <fullName evidence="1">Lipoprotein</fullName>
    </submittedName>
</protein>
<dbReference type="GeneID" id="93091563"/>
<accession>A0A381DGX8</accession>
<dbReference type="PROSITE" id="PS51257">
    <property type="entry name" value="PROKAR_LIPOPROTEIN"/>
    <property type="match status" value="1"/>
</dbReference>
<dbReference type="EMBL" id="UFVD01000001">
    <property type="protein sequence ID" value="SUX09674.1"/>
    <property type="molecule type" value="Genomic_DNA"/>
</dbReference>
<organism evidence="1 2">
    <name type="scientific">Campylobacter sputorum subsp. sputorum</name>
    <dbReference type="NCBI Taxonomy" id="32024"/>
    <lineage>
        <taxon>Bacteria</taxon>
        <taxon>Pseudomonadati</taxon>
        <taxon>Campylobacterota</taxon>
        <taxon>Epsilonproteobacteria</taxon>
        <taxon>Campylobacterales</taxon>
        <taxon>Campylobacteraceae</taxon>
        <taxon>Campylobacter</taxon>
    </lineage>
</organism>
<keyword evidence="1" id="KW-0449">Lipoprotein</keyword>
<dbReference type="AlphaFoldDB" id="A0A381DGX8"/>
<proteinExistence type="predicted"/>
<evidence type="ECO:0000313" key="1">
    <source>
        <dbReference type="EMBL" id="SUX09674.1"/>
    </source>
</evidence>
<dbReference type="RefSeq" id="WP_170228710.1">
    <property type="nucleotide sequence ID" value="NZ_CP043427.1"/>
</dbReference>
<keyword evidence="2" id="KW-1185">Reference proteome</keyword>
<sequence>MKNVIILIFVLFFLSGCLWFNERGVSTRYYNDCKEYYDATGTYQKQCPQNIIDW</sequence>